<dbReference type="KEGG" id="hhg:XM38_019690"/>
<keyword evidence="5 7" id="KW-1133">Transmembrane helix</keyword>
<evidence type="ECO:0000256" key="2">
    <source>
        <dbReference type="ARBA" id="ARBA00022448"/>
    </source>
</evidence>
<dbReference type="RefSeq" id="WP_080813651.1">
    <property type="nucleotide sequence ID" value="NZ_CP021983.2"/>
</dbReference>
<feature type="transmembrane region" description="Helical" evidence="7">
    <location>
        <begin position="137"/>
        <end position="158"/>
    </location>
</feature>
<gene>
    <name evidence="8" type="primary">mefA_1</name>
    <name evidence="8" type="ORF">XM38_019690</name>
</gene>
<evidence type="ECO:0000256" key="4">
    <source>
        <dbReference type="ARBA" id="ARBA00022692"/>
    </source>
</evidence>
<keyword evidence="4 7" id="KW-0812">Transmembrane</keyword>
<dbReference type="CDD" id="cd06173">
    <property type="entry name" value="MFS_MefA_like"/>
    <property type="match status" value="1"/>
</dbReference>
<dbReference type="InterPro" id="IPR011701">
    <property type="entry name" value="MFS"/>
</dbReference>
<dbReference type="Proteomes" id="UP000191901">
    <property type="component" value="Chromosome"/>
</dbReference>
<evidence type="ECO:0000256" key="3">
    <source>
        <dbReference type="ARBA" id="ARBA00022475"/>
    </source>
</evidence>
<keyword evidence="2" id="KW-0813">Transport</keyword>
<keyword evidence="3" id="KW-1003">Cell membrane</keyword>
<feature type="transmembrane region" description="Helical" evidence="7">
    <location>
        <begin position="350"/>
        <end position="367"/>
    </location>
</feature>
<feature type="transmembrane region" description="Helical" evidence="7">
    <location>
        <begin position="280"/>
        <end position="297"/>
    </location>
</feature>
<feature type="transmembrane region" description="Helical" evidence="7">
    <location>
        <begin position="164"/>
        <end position="183"/>
    </location>
</feature>
<feature type="transmembrane region" description="Helical" evidence="7">
    <location>
        <begin position="41"/>
        <end position="62"/>
    </location>
</feature>
<reference evidence="8 9" key="1">
    <citation type="journal article" date="2016" name="Biochim. Biophys. Acta">
        <title>Characterization of red-shifted phycobilisomes isolated from the chlorophyll f-containing cyanobacterium Halomicronema hongdechloris.</title>
        <authorList>
            <person name="Li Y."/>
            <person name="Lin Y."/>
            <person name="Garvey C.J."/>
            <person name="Birch D."/>
            <person name="Corkery R.W."/>
            <person name="Loughlin P.C."/>
            <person name="Scheer H."/>
            <person name="Willows R.D."/>
            <person name="Chen M."/>
        </authorList>
    </citation>
    <scope>NUCLEOTIDE SEQUENCE [LARGE SCALE GENOMIC DNA]</scope>
    <source>
        <strain evidence="8 9">C2206</strain>
    </source>
</reference>
<keyword evidence="9" id="KW-1185">Reference proteome</keyword>
<dbReference type="EMBL" id="CP021983">
    <property type="protein sequence ID" value="ASC71020.1"/>
    <property type="molecule type" value="Genomic_DNA"/>
</dbReference>
<sequence>MRTFFIIWLGQFISANGSRMTNFAIKIWAWEQTGQVTTLTLMAFVSLLPGILIAPVAGLVVDRYSRKQLMMLGDTVAIGATLILLLLYLDNSLRIWHIYVVSLVEVTFYQFQHLAYSASISMLVPKQHYTRASSMEFLSFYGALVVAPALAGSLYYIIGFPGIVLIDIITFSLAILTVIWVHIPQPIMTQLPKLQKATIISELHFGFRYVKGHPSLFALLTAVALFNLPMDLSDALYSPLILARTDNDAVVLGTLASAAGIGGVIGASFMSIWGGHKRRINGVLSGMIGVGISKFIFGLSRTIFIWIPAQVCSSFNFPVIGGSDQAIWLSKVEPELQGRVFAANQMARKMTLAVAFLVAGPLADYVFEPAMMPSGSLAPIFGGLFGTGRGAGIALLYALCAICMLLVGFAGYAFPLLRNVECSMPDHDSSSV</sequence>
<dbReference type="Pfam" id="PF07690">
    <property type="entry name" value="MFS_1"/>
    <property type="match status" value="1"/>
</dbReference>
<evidence type="ECO:0000256" key="7">
    <source>
        <dbReference type="SAM" id="Phobius"/>
    </source>
</evidence>
<dbReference type="PANTHER" id="PTHR43266">
    <property type="entry name" value="MACROLIDE-EFFLUX PROTEIN"/>
    <property type="match status" value="1"/>
</dbReference>
<evidence type="ECO:0000313" key="9">
    <source>
        <dbReference type="Proteomes" id="UP000191901"/>
    </source>
</evidence>
<dbReference type="SUPFAM" id="SSF103473">
    <property type="entry name" value="MFS general substrate transporter"/>
    <property type="match status" value="1"/>
</dbReference>
<evidence type="ECO:0000256" key="1">
    <source>
        <dbReference type="ARBA" id="ARBA00004651"/>
    </source>
</evidence>
<accession>A0A1Z3HL46</accession>
<comment type="subcellular location">
    <subcellularLocation>
        <location evidence="1">Cell membrane</location>
        <topology evidence="1">Multi-pass membrane protein</topology>
    </subcellularLocation>
</comment>
<dbReference type="Gene3D" id="1.20.1250.20">
    <property type="entry name" value="MFS general substrate transporter like domains"/>
    <property type="match status" value="1"/>
</dbReference>
<feature type="transmembrane region" description="Helical" evidence="7">
    <location>
        <begin position="95"/>
        <end position="116"/>
    </location>
</feature>
<feature type="transmembrane region" description="Helical" evidence="7">
    <location>
        <begin position="394"/>
        <end position="414"/>
    </location>
</feature>
<dbReference type="PANTHER" id="PTHR43266:SF2">
    <property type="entry name" value="MAJOR FACILITATOR SUPERFAMILY (MFS) PROFILE DOMAIN-CONTAINING PROTEIN"/>
    <property type="match status" value="1"/>
</dbReference>
<dbReference type="GO" id="GO:0005886">
    <property type="term" value="C:plasma membrane"/>
    <property type="evidence" value="ECO:0007669"/>
    <property type="project" value="UniProtKB-SubCell"/>
</dbReference>
<protein>
    <submittedName>
        <fullName evidence="8">Macrolide efflux protein A</fullName>
    </submittedName>
</protein>
<keyword evidence="6 7" id="KW-0472">Membrane</keyword>
<evidence type="ECO:0000256" key="6">
    <source>
        <dbReference type="ARBA" id="ARBA00023136"/>
    </source>
</evidence>
<proteinExistence type="predicted"/>
<dbReference type="OrthoDB" id="9775268at2"/>
<dbReference type="GO" id="GO:0022857">
    <property type="term" value="F:transmembrane transporter activity"/>
    <property type="evidence" value="ECO:0007669"/>
    <property type="project" value="InterPro"/>
</dbReference>
<evidence type="ECO:0000256" key="5">
    <source>
        <dbReference type="ARBA" id="ARBA00022989"/>
    </source>
</evidence>
<feature type="transmembrane region" description="Helical" evidence="7">
    <location>
        <begin position="250"/>
        <end position="273"/>
    </location>
</feature>
<dbReference type="InterPro" id="IPR036259">
    <property type="entry name" value="MFS_trans_sf"/>
</dbReference>
<organism evidence="8 9">
    <name type="scientific">Halomicronema hongdechloris C2206</name>
    <dbReference type="NCBI Taxonomy" id="1641165"/>
    <lineage>
        <taxon>Bacteria</taxon>
        <taxon>Bacillati</taxon>
        <taxon>Cyanobacteriota</taxon>
        <taxon>Cyanophyceae</taxon>
        <taxon>Nodosilineales</taxon>
        <taxon>Nodosilineaceae</taxon>
        <taxon>Halomicronema</taxon>
    </lineage>
</organism>
<feature type="transmembrane region" description="Helical" evidence="7">
    <location>
        <begin position="69"/>
        <end position="89"/>
    </location>
</feature>
<dbReference type="STRING" id="1641165.XM38_24960"/>
<dbReference type="AlphaFoldDB" id="A0A1Z3HL46"/>
<name>A0A1Z3HL46_9CYAN</name>
<evidence type="ECO:0000313" key="8">
    <source>
        <dbReference type="EMBL" id="ASC71020.1"/>
    </source>
</evidence>